<accession>A0ABU6TGC2</accession>
<feature type="transmembrane region" description="Helical" evidence="1">
    <location>
        <begin position="164"/>
        <end position="187"/>
    </location>
</feature>
<evidence type="ECO:0000313" key="3">
    <source>
        <dbReference type="EMBL" id="MED6147757.1"/>
    </source>
</evidence>
<comment type="caution">
    <text evidence="3">The sequence shown here is derived from an EMBL/GenBank/DDBJ whole genome shotgun (WGS) entry which is preliminary data.</text>
</comment>
<feature type="transmembrane region" description="Helical" evidence="1">
    <location>
        <begin position="133"/>
        <end position="158"/>
    </location>
</feature>
<evidence type="ECO:0000259" key="2">
    <source>
        <dbReference type="Pfam" id="PF13962"/>
    </source>
</evidence>
<protein>
    <recommendedName>
        <fullName evidence="2">PGG domain-containing protein</fullName>
    </recommendedName>
</protein>
<dbReference type="Pfam" id="PF13962">
    <property type="entry name" value="PGG"/>
    <property type="match status" value="1"/>
</dbReference>
<dbReference type="EMBL" id="JASCZI010090914">
    <property type="protein sequence ID" value="MED6147757.1"/>
    <property type="molecule type" value="Genomic_DNA"/>
</dbReference>
<dbReference type="Proteomes" id="UP001341840">
    <property type="component" value="Unassembled WGS sequence"/>
</dbReference>
<gene>
    <name evidence="3" type="ORF">PIB30_046683</name>
</gene>
<keyword evidence="1" id="KW-0472">Membrane</keyword>
<keyword evidence="1" id="KW-0812">Transmembrane</keyword>
<keyword evidence="1" id="KW-1133">Transmembrane helix</keyword>
<name>A0ABU6TGC2_9FABA</name>
<evidence type="ECO:0000313" key="4">
    <source>
        <dbReference type="Proteomes" id="UP001341840"/>
    </source>
</evidence>
<proteinExistence type="predicted"/>
<sequence>MARSWRIMVHDIAKVFERTLRDEGENIAWMEDIRGNLAMVATVIATVTFQIGLNPPGGVVQSGDRGDVSCSKQQLASGGNYQCPGVSVFADAGERQHRFNVFLILNNLSFASAMVACFFLVTGVPLRRPISILLMSIDMCFSLGMLGIAYCVGVILIGPQNNNFFRHLSIMISVIFFFTILVFFLLYKYLFRTLAKYLKDNRSINGSATHYSADATTPSSLKLDDHQMDIISH</sequence>
<evidence type="ECO:0000256" key="1">
    <source>
        <dbReference type="SAM" id="Phobius"/>
    </source>
</evidence>
<organism evidence="3 4">
    <name type="scientific">Stylosanthes scabra</name>
    <dbReference type="NCBI Taxonomy" id="79078"/>
    <lineage>
        <taxon>Eukaryota</taxon>
        <taxon>Viridiplantae</taxon>
        <taxon>Streptophyta</taxon>
        <taxon>Embryophyta</taxon>
        <taxon>Tracheophyta</taxon>
        <taxon>Spermatophyta</taxon>
        <taxon>Magnoliopsida</taxon>
        <taxon>eudicotyledons</taxon>
        <taxon>Gunneridae</taxon>
        <taxon>Pentapetalae</taxon>
        <taxon>rosids</taxon>
        <taxon>fabids</taxon>
        <taxon>Fabales</taxon>
        <taxon>Fabaceae</taxon>
        <taxon>Papilionoideae</taxon>
        <taxon>50 kb inversion clade</taxon>
        <taxon>dalbergioids sensu lato</taxon>
        <taxon>Dalbergieae</taxon>
        <taxon>Pterocarpus clade</taxon>
        <taxon>Stylosanthes</taxon>
    </lineage>
</organism>
<dbReference type="PANTHER" id="PTHR24177:SF292">
    <property type="entry name" value="ANKYRIN REPEAT FAMILY PROTEIN-RELATED"/>
    <property type="match status" value="1"/>
</dbReference>
<feature type="transmembrane region" description="Helical" evidence="1">
    <location>
        <begin position="101"/>
        <end position="121"/>
    </location>
</feature>
<dbReference type="PANTHER" id="PTHR24177">
    <property type="entry name" value="CASKIN"/>
    <property type="match status" value="1"/>
</dbReference>
<reference evidence="3 4" key="1">
    <citation type="journal article" date="2023" name="Plants (Basel)">
        <title>Bridging the Gap: Combining Genomics and Transcriptomics Approaches to Understand Stylosanthes scabra, an Orphan Legume from the Brazilian Caatinga.</title>
        <authorList>
            <person name="Ferreira-Neto J.R.C."/>
            <person name="da Silva M.D."/>
            <person name="Binneck E."/>
            <person name="de Melo N.F."/>
            <person name="da Silva R.H."/>
            <person name="de Melo A.L.T.M."/>
            <person name="Pandolfi V."/>
            <person name="Bustamante F.O."/>
            <person name="Brasileiro-Vidal A.C."/>
            <person name="Benko-Iseppon A.M."/>
        </authorList>
    </citation>
    <scope>NUCLEOTIDE SEQUENCE [LARGE SCALE GENOMIC DNA]</scope>
    <source>
        <tissue evidence="3">Leaves</tissue>
    </source>
</reference>
<keyword evidence="4" id="KW-1185">Reference proteome</keyword>
<dbReference type="InterPro" id="IPR026961">
    <property type="entry name" value="PGG_dom"/>
</dbReference>
<feature type="domain" description="PGG" evidence="2">
    <location>
        <begin position="29"/>
        <end position="156"/>
    </location>
</feature>